<name>A0A3N4I6G8_ASCIM</name>
<sequence length="222" mass="24564">MASIKTVSRDVITPAKRGEEEERNDGEVASRSFGFGCVGSLKTQSHPSRERVNALPSSPKRRDPGHFGIPNSLPNTTGPYELPDRTSLPFHSPRFQHYRKGTSLVSDPRRIQGSKPDVPSSDTSTLEASNGSPSWKHAHQTAAEVPAISWKHAHQMEVPAASWKHVHQMEVMITVASWKHARQMEVPAASWKHAHQMEVMITVASWKRQNQSSGDGVGSSFF</sequence>
<gene>
    <name evidence="2" type="ORF">BJ508DRAFT_308069</name>
</gene>
<organism evidence="2 3">
    <name type="scientific">Ascobolus immersus RN42</name>
    <dbReference type="NCBI Taxonomy" id="1160509"/>
    <lineage>
        <taxon>Eukaryota</taxon>
        <taxon>Fungi</taxon>
        <taxon>Dikarya</taxon>
        <taxon>Ascomycota</taxon>
        <taxon>Pezizomycotina</taxon>
        <taxon>Pezizomycetes</taxon>
        <taxon>Pezizales</taxon>
        <taxon>Ascobolaceae</taxon>
        <taxon>Ascobolus</taxon>
    </lineage>
</organism>
<dbReference type="AlphaFoldDB" id="A0A3N4I6G8"/>
<feature type="compositionally biased region" description="Basic and acidic residues" evidence="1">
    <location>
        <begin position="16"/>
        <end position="28"/>
    </location>
</feature>
<protein>
    <submittedName>
        <fullName evidence="2">Uncharacterized protein</fullName>
    </submittedName>
</protein>
<dbReference type="EMBL" id="ML119695">
    <property type="protein sequence ID" value="RPA79761.1"/>
    <property type="molecule type" value="Genomic_DNA"/>
</dbReference>
<evidence type="ECO:0000313" key="2">
    <source>
        <dbReference type="EMBL" id="RPA79761.1"/>
    </source>
</evidence>
<evidence type="ECO:0000256" key="1">
    <source>
        <dbReference type="SAM" id="MobiDB-lite"/>
    </source>
</evidence>
<evidence type="ECO:0000313" key="3">
    <source>
        <dbReference type="Proteomes" id="UP000275078"/>
    </source>
</evidence>
<accession>A0A3N4I6G8</accession>
<keyword evidence="3" id="KW-1185">Reference proteome</keyword>
<feature type="region of interest" description="Disordered" evidence="1">
    <location>
        <begin position="1"/>
        <end position="134"/>
    </location>
</feature>
<proteinExistence type="predicted"/>
<reference evidence="2 3" key="1">
    <citation type="journal article" date="2018" name="Nat. Ecol. Evol.">
        <title>Pezizomycetes genomes reveal the molecular basis of ectomycorrhizal truffle lifestyle.</title>
        <authorList>
            <person name="Murat C."/>
            <person name="Payen T."/>
            <person name="Noel B."/>
            <person name="Kuo A."/>
            <person name="Morin E."/>
            <person name="Chen J."/>
            <person name="Kohler A."/>
            <person name="Krizsan K."/>
            <person name="Balestrini R."/>
            <person name="Da Silva C."/>
            <person name="Montanini B."/>
            <person name="Hainaut M."/>
            <person name="Levati E."/>
            <person name="Barry K.W."/>
            <person name="Belfiori B."/>
            <person name="Cichocki N."/>
            <person name="Clum A."/>
            <person name="Dockter R.B."/>
            <person name="Fauchery L."/>
            <person name="Guy J."/>
            <person name="Iotti M."/>
            <person name="Le Tacon F."/>
            <person name="Lindquist E.A."/>
            <person name="Lipzen A."/>
            <person name="Malagnac F."/>
            <person name="Mello A."/>
            <person name="Molinier V."/>
            <person name="Miyauchi S."/>
            <person name="Poulain J."/>
            <person name="Riccioni C."/>
            <person name="Rubini A."/>
            <person name="Sitrit Y."/>
            <person name="Splivallo R."/>
            <person name="Traeger S."/>
            <person name="Wang M."/>
            <person name="Zifcakova L."/>
            <person name="Wipf D."/>
            <person name="Zambonelli A."/>
            <person name="Paolocci F."/>
            <person name="Nowrousian M."/>
            <person name="Ottonello S."/>
            <person name="Baldrian P."/>
            <person name="Spatafora J.W."/>
            <person name="Henrissat B."/>
            <person name="Nagy L.G."/>
            <person name="Aury J.M."/>
            <person name="Wincker P."/>
            <person name="Grigoriev I.V."/>
            <person name="Bonfante P."/>
            <person name="Martin F.M."/>
        </authorList>
    </citation>
    <scope>NUCLEOTIDE SEQUENCE [LARGE SCALE GENOMIC DNA]</scope>
    <source>
        <strain evidence="2 3">RN42</strain>
    </source>
</reference>
<feature type="compositionally biased region" description="Polar residues" evidence="1">
    <location>
        <begin position="120"/>
        <end position="133"/>
    </location>
</feature>
<dbReference type="Proteomes" id="UP000275078">
    <property type="component" value="Unassembled WGS sequence"/>
</dbReference>